<keyword evidence="3" id="KW-1185">Reference proteome</keyword>
<feature type="transmembrane region" description="Helical" evidence="1">
    <location>
        <begin position="90"/>
        <end position="114"/>
    </location>
</feature>
<feature type="transmembrane region" description="Helical" evidence="1">
    <location>
        <begin position="343"/>
        <end position="364"/>
    </location>
</feature>
<feature type="transmembrane region" description="Helical" evidence="1">
    <location>
        <begin position="376"/>
        <end position="397"/>
    </location>
</feature>
<dbReference type="Proteomes" id="UP000198984">
    <property type="component" value="Unassembled WGS sequence"/>
</dbReference>
<evidence type="ECO:0000256" key="1">
    <source>
        <dbReference type="SAM" id="Phobius"/>
    </source>
</evidence>
<name>A0A1H7RPS1_9BACT</name>
<reference evidence="2 3" key="1">
    <citation type="submission" date="2016-10" db="EMBL/GenBank/DDBJ databases">
        <authorList>
            <person name="de Groot N.N."/>
        </authorList>
    </citation>
    <scope>NUCLEOTIDE SEQUENCE [LARGE SCALE GENOMIC DNA]</scope>
    <source>
        <strain evidence="2 3">DSM 21039</strain>
    </source>
</reference>
<feature type="transmembrane region" description="Helical" evidence="1">
    <location>
        <begin position="32"/>
        <end position="52"/>
    </location>
</feature>
<sequence length="448" mass="50530">MRQSGTIGVLRAEHTPELTFGQWVWYVRENRLYLLLSAGLMLIQFIVFKSLFPNPDFLPESYVYLEMAAANKDVSIWSVGYAKFLRLGSLFTHSATALVLFQYLVLQLCILYFIFTLTYFLRPGKIITCLLFFIGVVDPLLLHVSNLISSDALFTALSICWATQLLWIMKGARLPLLVIHALLLLLVFTLSYNALYYPVISMVMIAISRSYTLFKLAANLLIFVFIGGYIVHTVKTYQRETGTQQFFAPGPGNALYTYGYTTPEPATKIPSRLRPLHAVIHHMDSLRQVRVWQWSAMAPLYGSYGAYAMRKYPGLYVKYYLLPNLITFYVPEAESLGGISAPYTLIIALSNLCFLTGCIIFFVINGFKSGGYLSKILLGAFILWFANGIFSIMAGPIMLRYQLFPMIMSGAFSLVMIEYFIDAANADEPKTVNLRADDAPVLVSESLH</sequence>
<keyword evidence="1" id="KW-1133">Transmembrane helix</keyword>
<dbReference type="OrthoDB" id="636847at2"/>
<dbReference type="STRING" id="573321.SAMN04488505_102690"/>
<feature type="transmembrane region" description="Helical" evidence="1">
    <location>
        <begin position="213"/>
        <end position="231"/>
    </location>
</feature>
<keyword evidence="1" id="KW-0472">Membrane</keyword>
<feature type="transmembrane region" description="Helical" evidence="1">
    <location>
        <begin position="181"/>
        <end position="207"/>
    </location>
</feature>
<feature type="transmembrane region" description="Helical" evidence="1">
    <location>
        <begin position="152"/>
        <end position="169"/>
    </location>
</feature>
<evidence type="ECO:0000313" key="3">
    <source>
        <dbReference type="Proteomes" id="UP000198984"/>
    </source>
</evidence>
<dbReference type="AlphaFoldDB" id="A0A1H7RPS1"/>
<feature type="transmembrane region" description="Helical" evidence="1">
    <location>
        <begin position="315"/>
        <end position="331"/>
    </location>
</feature>
<gene>
    <name evidence="2" type="ORF">SAMN04488505_102690</name>
</gene>
<evidence type="ECO:0000313" key="2">
    <source>
        <dbReference type="EMBL" id="SEL61814.1"/>
    </source>
</evidence>
<evidence type="ECO:0008006" key="4">
    <source>
        <dbReference type="Google" id="ProtNLM"/>
    </source>
</evidence>
<keyword evidence="1" id="KW-0812">Transmembrane</keyword>
<protein>
    <recommendedName>
        <fullName evidence="4">Dolichyl-phosphate-mannose-protein mannosyltransferase</fullName>
    </recommendedName>
</protein>
<dbReference type="EMBL" id="FOBB01000002">
    <property type="protein sequence ID" value="SEL61814.1"/>
    <property type="molecule type" value="Genomic_DNA"/>
</dbReference>
<accession>A0A1H7RPS1</accession>
<organism evidence="2 3">
    <name type="scientific">Chitinophaga rupis</name>
    <dbReference type="NCBI Taxonomy" id="573321"/>
    <lineage>
        <taxon>Bacteria</taxon>
        <taxon>Pseudomonadati</taxon>
        <taxon>Bacteroidota</taxon>
        <taxon>Chitinophagia</taxon>
        <taxon>Chitinophagales</taxon>
        <taxon>Chitinophagaceae</taxon>
        <taxon>Chitinophaga</taxon>
    </lineage>
</organism>
<feature type="transmembrane region" description="Helical" evidence="1">
    <location>
        <begin position="126"/>
        <end position="146"/>
    </location>
</feature>
<proteinExistence type="predicted"/>
<dbReference type="RefSeq" id="WP_089910408.1">
    <property type="nucleotide sequence ID" value="NZ_FOBB01000002.1"/>
</dbReference>